<dbReference type="Proteomes" id="UP001204579">
    <property type="component" value="Unassembled WGS sequence"/>
</dbReference>
<feature type="domain" description="Fibronectin type-III" evidence="6">
    <location>
        <begin position="467"/>
        <end position="556"/>
    </location>
</feature>
<dbReference type="GO" id="GO:0005975">
    <property type="term" value="P:carbohydrate metabolic process"/>
    <property type="evidence" value="ECO:0007669"/>
    <property type="project" value="InterPro"/>
</dbReference>
<dbReference type="Gene3D" id="2.60.120.260">
    <property type="entry name" value="Galactose-binding domain-like"/>
    <property type="match status" value="1"/>
</dbReference>
<protein>
    <submittedName>
        <fullName evidence="7">Family 43 glycosylhydrolase</fullName>
    </submittedName>
</protein>
<dbReference type="InterPro" id="IPR000421">
    <property type="entry name" value="FA58C"/>
</dbReference>
<comment type="caution">
    <text evidence="7">The sequence shown here is derived from an EMBL/GenBank/DDBJ whole genome shotgun (WGS) entry which is preliminary data.</text>
</comment>
<sequence>MEQPIETRIKTHPTTFCNPLNLDYRFMKIDGGEGIREAADPVVVRYKDNYILFASKSSGYWCSSDFSSWKHVIIPDSVLPIEDYAPGVFVHDDYVYYVGSTHGKGMLYRSNKPEQGQWEKVKEIWSYWDPAFYVEGDRLYLYYGCSPTDPIYVSVLNLNTLEEEGKPQPCLNSDMQIHGWERPGEHNELSRRPYIEGSWMTEHDGKYYLQYAAPGTEWKTYADGAYVADTPVGPFTYVANNPVSYKPGGFIGGAGHGCIFQVGNNYWKAATNSISVRHMFERRLSFFPTCFDADGYLYSDTSFGDYPMYLPSEDGEKGRPDWMLLSFRKPVSASSVKENFLVENIVDEDARTAWVAASNQDEWVQVDLQNSCQIHAIQINYDEYGASQKGFVPDVYQGYVLSASRNGKDWYVIADKSEKKTDTPHDYIEFEIPFDARFIKWENKAYTVSSNVSLREIRIFGKGYGNKPDAIQVLNVERNAVDACKCCLSWNPVNGADGYIIRYGISPDKLYNSIQVLNDSARLELSSLDANRNYYFSIAAFNENGIGPSLVSLGNH</sequence>
<dbReference type="CDD" id="cd08982">
    <property type="entry name" value="GH43-like"/>
    <property type="match status" value="1"/>
</dbReference>
<feature type="domain" description="F5/8 type C" evidence="5">
    <location>
        <begin position="312"/>
        <end position="462"/>
    </location>
</feature>
<dbReference type="InterPro" id="IPR003961">
    <property type="entry name" value="FN3_dom"/>
</dbReference>
<evidence type="ECO:0000256" key="3">
    <source>
        <dbReference type="ARBA" id="ARBA00023295"/>
    </source>
</evidence>
<evidence type="ECO:0000256" key="4">
    <source>
        <dbReference type="RuleBase" id="RU361187"/>
    </source>
</evidence>
<dbReference type="EMBL" id="JANRHJ010000003">
    <property type="protein sequence ID" value="MCR8873067.1"/>
    <property type="molecule type" value="Genomic_DNA"/>
</dbReference>
<name>A0AAW5N4U2_9BACT</name>
<dbReference type="PROSITE" id="PS50853">
    <property type="entry name" value="FN3"/>
    <property type="match status" value="1"/>
</dbReference>
<dbReference type="PROSITE" id="PS50022">
    <property type="entry name" value="FA58C_3"/>
    <property type="match status" value="1"/>
</dbReference>
<dbReference type="PANTHER" id="PTHR42812:SF12">
    <property type="entry name" value="BETA-XYLOSIDASE-RELATED"/>
    <property type="match status" value="1"/>
</dbReference>
<keyword evidence="8" id="KW-1185">Reference proteome</keyword>
<evidence type="ECO:0000256" key="2">
    <source>
        <dbReference type="ARBA" id="ARBA00022801"/>
    </source>
</evidence>
<dbReference type="InterPro" id="IPR006710">
    <property type="entry name" value="Glyco_hydro_43"/>
</dbReference>
<keyword evidence="2 4" id="KW-0378">Hydrolase</keyword>
<evidence type="ECO:0000313" key="8">
    <source>
        <dbReference type="Proteomes" id="UP001204579"/>
    </source>
</evidence>
<dbReference type="InterPro" id="IPR051795">
    <property type="entry name" value="Glycosyl_Hydrlase_43"/>
</dbReference>
<dbReference type="InterPro" id="IPR008979">
    <property type="entry name" value="Galactose-bd-like_sf"/>
</dbReference>
<dbReference type="SUPFAM" id="SSF49265">
    <property type="entry name" value="Fibronectin type III"/>
    <property type="match status" value="1"/>
</dbReference>
<evidence type="ECO:0000259" key="5">
    <source>
        <dbReference type="PROSITE" id="PS50022"/>
    </source>
</evidence>
<dbReference type="SUPFAM" id="SSF49785">
    <property type="entry name" value="Galactose-binding domain-like"/>
    <property type="match status" value="1"/>
</dbReference>
<gene>
    <name evidence="7" type="ORF">NW209_03345</name>
</gene>
<dbReference type="InterPro" id="IPR013783">
    <property type="entry name" value="Ig-like_fold"/>
</dbReference>
<dbReference type="RefSeq" id="WP_235300479.1">
    <property type="nucleotide sequence ID" value="NZ_CALULB010000001.1"/>
</dbReference>
<dbReference type="InterPro" id="IPR036116">
    <property type="entry name" value="FN3_sf"/>
</dbReference>
<dbReference type="PANTHER" id="PTHR42812">
    <property type="entry name" value="BETA-XYLOSIDASE"/>
    <property type="match status" value="1"/>
</dbReference>
<evidence type="ECO:0000313" key="7">
    <source>
        <dbReference type="EMBL" id="MCR8873067.1"/>
    </source>
</evidence>
<dbReference type="CDD" id="cd00063">
    <property type="entry name" value="FN3"/>
    <property type="match status" value="1"/>
</dbReference>
<dbReference type="GO" id="GO:0004553">
    <property type="term" value="F:hydrolase activity, hydrolyzing O-glycosyl compounds"/>
    <property type="evidence" value="ECO:0007669"/>
    <property type="project" value="InterPro"/>
</dbReference>
<evidence type="ECO:0000259" key="6">
    <source>
        <dbReference type="PROSITE" id="PS50853"/>
    </source>
</evidence>
<dbReference type="SMART" id="SM00060">
    <property type="entry name" value="FN3"/>
    <property type="match status" value="1"/>
</dbReference>
<organism evidence="7 8">
    <name type="scientific">Phocaeicola barnesiae</name>
    <dbReference type="NCBI Taxonomy" id="376804"/>
    <lineage>
        <taxon>Bacteria</taxon>
        <taxon>Pseudomonadati</taxon>
        <taxon>Bacteroidota</taxon>
        <taxon>Bacteroidia</taxon>
        <taxon>Bacteroidales</taxon>
        <taxon>Bacteroidaceae</taxon>
        <taxon>Phocaeicola</taxon>
    </lineage>
</organism>
<reference evidence="7 8" key="1">
    <citation type="submission" date="2022-08" db="EMBL/GenBank/DDBJ databases">
        <authorList>
            <person name="Zeman M."/>
            <person name="Kubasova T."/>
        </authorList>
    </citation>
    <scope>NUCLEOTIDE SEQUENCE [LARGE SCALE GENOMIC DNA]</scope>
    <source>
        <strain evidence="7 8">ET62</strain>
    </source>
</reference>
<evidence type="ECO:0000256" key="1">
    <source>
        <dbReference type="ARBA" id="ARBA00009865"/>
    </source>
</evidence>
<dbReference type="Gene3D" id="2.60.40.10">
    <property type="entry name" value="Immunoglobulins"/>
    <property type="match status" value="1"/>
</dbReference>
<comment type="similarity">
    <text evidence="1 4">Belongs to the glycosyl hydrolase 43 family.</text>
</comment>
<keyword evidence="3 4" id="KW-0326">Glycosidase</keyword>
<dbReference type="SUPFAM" id="SSF75005">
    <property type="entry name" value="Arabinanase/levansucrase/invertase"/>
    <property type="match status" value="1"/>
</dbReference>
<dbReference type="InterPro" id="IPR023296">
    <property type="entry name" value="Glyco_hydro_beta-prop_sf"/>
</dbReference>
<dbReference type="Gene3D" id="2.115.10.20">
    <property type="entry name" value="Glycosyl hydrolase domain, family 43"/>
    <property type="match status" value="1"/>
</dbReference>
<proteinExistence type="inferred from homology"/>
<accession>A0AAW5N4U2</accession>
<dbReference type="Pfam" id="PF00754">
    <property type="entry name" value="F5_F8_type_C"/>
    <property type="match status" value="1"/>
</dbReference>
<dbReference type="Pfam" id="PF04616">
    <property type="entry name" value="Glyco_hydro_43"/>
    <property type="match status" value="1"/>
</dbReference>
<dbReference type="AlphaFoldDB" id="A0AAW5N4U2"/>